<evidence type="ECO:0000259" key="2">
    <source>
        <dbReference type="Pfam" id="PF19026"/>
    </source>
</evidence>
<gene>
    <name evidence="3" type="ORF">ACHE_10905S</name>
</gene>
<dbReference type="InterPro" id="IPR044034">
    <property type="entry name" value="NAC-like_UBA"/>
</dbReference>
<reference evidence="3" key="2">
    <citation type="submission" date="2021-02" db="EMBL/GenBank/DDBJ databases">
        <title>Aspergillus chevalieri M1 genome sequence.</title>
        <authorList>
            <person name="Kadooka C."/>
            <person name="Mori K."/>
            <person name="Futagami T."/>
        </authorList>
    </citation>
    <scope>NUCLEOTIDE SEQUENCE</scope>
    <source>
        <strain evidence="3">M1</strain>
    </source>
</reference>
<dbReference type="Gene3D" id="1.10.8.10">
    <property type="entry name" value="DNA helicase RuvA subunit, C-terminal domain"/>
    <property type="match status" value="1"/>
</dbReference>
<accession>A0A7R7VEU7</accession>
<dbReference type="KEGG" id="ache:ACHE_10905S"/>
<dbReference type="EMBL" id="AP024416">
    <property type="protein sequence ID" value="BCR83502.1"/>
    <property type="molecule type" value="Genomic_DNA"/>
</dbReference>
<reference evidence="3" key="1">
    <citation type="submission" date="2021-01" db="EMBL/GenBank/DDBJ databases">
        <authorList>
            <consortium name="Aspergillus chevalieri M1 genome sequencing consortium"/>
            <person name="Kazuki M."/>
            <person name="Futagami T."/>
        </authorList>
    </citation>
    <scope>NUCLEOTIDE SEQUENCE</scope>
    <source>
        <strain evidence="3">M1</strain>
    </source>
</reference>
<keyword evidence="4" id="KW-1185">Reference proteome</keyword>
<dbReference type="AlphaFoldDB" id="A0A7R7VEU7"/>
<dbReference type="GO" id="GO:0050821">
    <property type="term" value="P:protein stabilization"/>
    <property type="evidence" value="ECO:0007669"/>
    <property type="project" value="TreeGrafter"/>
</dbReference>
<sequence>MAEPADDQLQNLPANPEDRKAAVALSSLNDDLGSRGSSADQEALGKAMGRLEIAAGQGGNNNAGASAGQMKQKPEVKKVVKFKAEDVNLLVRELDLSKTKATELLKANDGDAKKAIQAFIATV</sequence>
<dbReference type="PANTHER" id="PTHR31184">
    <property type="entry name" value="HUNTINGTIN-INTERACTING PROTEIN K FAMILY MEMBER"/>
    <property type="match status" value="1"/>
</dbReference>
<dbReference type="GO" id="GO:0043066">
    <property type="term" value="P:negative regulation of apoptotic process"/>
    <property type="evidence" value="ECO:0007669"/>
    <property type="project" value="TreeGrafter"/>
</dbReference>
<proteinExistence type="predicted"/>
<evidence type="ECO:0000313" key="3">
    <source>
        <dbReference type="EMBL" id="BCR83502.1"/>
    </source>
</evidence>
<protein>
    <recommendedName>
        <fullName evidence="2">Nascent polypeptide-associated complex subunit alpha-like UBA domain-containing protein</fullName>
    </recommendedName>
</protein>
<feature type="domain" description="Nascent polypeptide-associated complex subunit alpha-like UBA" evidence="2">
    <location>
        <begin position="80"/>
        <end position="120"/>
    </location>
</feature>
<dbReference type="CDD" id="cd14361">
    <property type="entry name" value="UBA_HYPK"/>
    <property type="match status" value="1"/>
</dbReference>
<feature type="region of interest" description="Disordered" evidence="1">
    <location>
        <begin position="1"/>
        <end position="45"/>
    </location>
</feature>
<dbReference type="Proteomes" id="UP000637239">
    <property type="component" value="Chromosome 1"/>
</dbReference>
<name>A0A7R7VEU7_ASPCH</name>
<dbReference type="RefSeq" id="XP_043132024.1">
    <property type="nucleotide sequence ID" value="XM_043284453.1"/>
</dbReference>
<evidence type="ECO:0000313" key="4">
    <source>
        <dbReference type="Proteomes" id="UP000637239"/>
    </source>
</evidence>
<dbReference type="GeneID" id="66977862"/>
<dbReference type="InterPro" id="IPR052617">
    <property type="entry name" value="Huntingtin-int_K"/>
</dbReference>
<dbReference type="InterPro" id="IPR038922">
    <property type="entry name" value="HYPK_UBA"/>
</dbReference>
<organism evidence="3 4">
    <name type="scientific">Aspergillus chevalieri</name>
    <name type="common">Eurotium chevalieri</name>
    <dbReference type="NCBI Taxonomy" id="182096"/>
    <lineage>
        <taxon>Eukaryota</taxon>
        <taxon>Fungi</taxon>
        <taxon>Dikarya</taxon>
        <taxon>Ascomycota</taxon>
        <taxon>Pezizomycotina</taxon>
        <taxon>Eurotiomycetes</taxon>
        <taxon>Eurotiomycetidae</taxon>
        <taxon>Eurotiales</taxon>
        <taxon>Aspergillaceae</taxon>
        <taxon>Aspergillus</taxon>
        <taxon>Aspergillus subgen. Aspergillus</taxon>
    </lineage>
</organism>
<dbReference type="Pfam" id="PF19026">
    <property type="entry name" value="UBA_HYPK"/>
    <property type="match status" value="1"/>
</dbReference>
<dbReference type="PANTHER" id="PTHR31184:SF2">
    <property type="entry name" value="HUNTINGTIN-INTERACTING PROTEIN K"/>
    <property type="match status" value="1"/>
</dbReference>
<evidence type="ECO:0000256" key="1">
    <source>
        <dbReference type="SAM" id="MobiDB-lite"/>
    </source>
</evidence>